<sequence length="413" mass="41766">MSAVGERVRIPSEIWILVGASFVIAVGFGLVSPVLPGFARSFDVGATAATVVVSAFAFCRLVFAPVGGRLVQRLGERPVYLTGLLIVAVSSFATAYAQTYWQLLVFRGLGGVGSTMFTISAIALVVRLAPPTIRGRVSSLWGSSFIIGSMLGPVIGGLIAGWGMRLPFVVYAVALVLAALVVGLGLGGARLRPPAGEEDRPVLTVREALGDRAYRAALACGVANGWANLGVRMAVIPLLAAAVLDQPWVAGATLTAAALGTAITLQVTGRLADRVGRRPLVIAGMVTSGVSLGVLGLSLLPGLAVVASLAVLLGLSFVSGVGAGFVNPAQQAAVADIVGQERKGGTVLSTYQMATDVGVIVGPVLIGAVVDLVGFGAALAATGVVSVLGAAVWFRAPETLGREAVTTPAPGSP</sequence>
<feature type="transmembrane region" description="Helical" evidence="8">
    <location>
        <begin position="140"/>
        <end position="162"/>
    </location>
</feature>
<feature type="transmembrane region" description="Helical" evidence="8">
    <location>
        <begin position="168"/>
        <end position="187"/>
    </location>
</feature>
<dbReference type="InterPro" id="IPR005829">
    <property type="entry name" value="Sugar_transporter_CS"/>
</dbReference>
<keyword evidence="6 8" id="KW-1133">Transmembrane helix</keyword>
<dbReference type="PRINTS" id="PR01035">
    <property type="entry name" value="TCRTETA"/>
</dbReference>
<keyword evidence="7 8" id="KW-0472">Membrane</keyword>
<feature type="transmembrane region" description="Helical" evidence="8">
    <location>
        <begin position="248"/>
        <end position="268"/>
    </location>
</feature>
<dbReference type="InterPro" id="IPR001958">
    <property type="entry name" value="Tet-R_TetA/multi-R_MdtG-like"/>
</dbReference>
<dbReference type="STRING" id="767452.AVL62_08135"/>
<evidence type="ECO:0000256" key="5">
    <source>
        <dbReference type="ARBA" id="ARBA00022692"/>
    </source>
</evidence>
<reference evidence="10 11" key="1">
    <citation type="submission" date="2015-12" db="EMBL/GenBank/DDBJ databases">
        <title>Serinicoccus chungangenesis strain CD08_5 genome sequencing and assembly.</title>
        <authorList>
            <person name="Chander A.M."/>
            <person name="Kaur G."/>
            <person name="Nair G.R."/>
            <person name="Dhawan D.K."/>
            <person name="Kochhar R.K."/>
            <person name="Mayilraj S."/>
            <person name="Bhadada S.K."/>
        </authorList>
    </citation>
    <scope>NUCLEOTIDE SEQUENCE [LARGE SCALE GENOMIC DNA]</scope>
    <source>
        <strain evidence="10 11">CD08_5</strain>
    </source>
</reference>
<dbReference type="PANTHER" id="PTHR23517">
    <property type="entry name" value="RESISTANCE PROTEIN MDTM, PUTATIVE-RELATED-RELATED"/>
    <property type="match status" value="1"/>
</dbReference>
<evidence type="ECO:0000256" key="3">
    <source>
        <dbReference type="ARBA" id="ARBA00022448"/>
    </source>
</evidence>
<dbReference type="Pfam" id="PF07690">
    <property type="entry name" value="MFS_1"/>
    <property type="match status" value="1"/>
</dbReference>
<evidence type="ECO:0000256" key="7">
    <source>
        <dbReference type="ARBA" id="ARBA00023136"/>
    </source>
</evidence>
<evidence type="ECO:0000259" key="9">
    <source>
        <dbReference type="PROSITE" id="PS50850"/>
    </source>
</evidence>
<keyword evidence="11" id="KW-1185">Reference proteome</keyword>
<gene>
    <name evidence="10" type="ORF">AVL62_08135</name>
</gene>
<proteinExistence type="inferred from homology"/>
<feature type="transmembrane region" description="Helical" evidence="8">
    <location>
        <begin position="306"/>
        <end position="326"/>
    </location>
</feature>
<dbReference type="OrthoDB" id="9793283at2"/>
<evidence type="ECO:0000313" key="10">
    <source>
        <dbReference type="EMBL" id="KUG51898.1"/>
    </source>
</evidence>
<feature type="transmembrane region" description="Helical" evidence="8">
    <location>
        <begin position="372"/>
        <end position="394"/>
    </location>
</feature>
<keyword evidence="4" id="KW-1003">Cell membrane</keyword>
<dbReference type="Proteomes" id="UP000054837">
    <property type="component" value="Unassembled WGS sequence"/>
</dbReference>
<accession>A0A0W8I2R5</accession>
<evidence type="ECO:0000313" key="11">
    <source>
        <dbReference type="Proteomes" id="UP000054837"/>
    </source>
</evidence>
<name>A0A0W8I2R5_9MICO</name>
<dbReference type="InterPro" id="IPR036259">
    <property type="entry name" value="MFS_trans_sf"/>
</dbReference>
<evidence type="ECO:0000256" key="2">
    <source>
        <dbReference type="ARBA" id="ARBA00007520"/>
    </source>
</evidence>
<feature type="transmembrane region" description="Helical" evidence="8">
    <location>
        <begin position="79"/>
        <end position="98"/>
    </location>
</feature>
<protein>
    <submittedName>
        <fullName evidence="10">Arabinose ABC transporter permease</fullName>
    </submittedName>
</protein>
<comment type="caution">
    <text evidence="10">The sequence shown here is derived from an EMBL/GenBank/DDBJ whole genome shotgun (WGS) entry which is preliminary data.</text>
</comment>
<dbReference type="AlphaFoldDB" id="A0A0W8I2R5"/>
<dbReference type="PANTHER" id="PTHR23517:SF13">
    <property type="entry name" value="MAJOR FACILITATOR SUPERFAMILY MFS_1"/>
    <property type="match status" value="1"/>
</dbReference>
<dbReference type="PROSITE" id="PS00216">
    <property type="entry name" value="SUGAR_TRANSPORT_1"/>
    <property type="match status" value="1"/>
</dbReference>
<feature type="transmembrane region" description="Helical" evidence="8">
    <location>
        <begin position="347"/>
        <end position="366"/>
    </location>
</feature>
<dbReference type="RefSeq" id="WP_058892193.1">
    <property type="nucleotide sequence ID" value="NZ_LQBL01000031.1"/>
</dbReference>
<dbReference type="InterPro" id="IPR020846">
    <property type="entry name" value="MFS_dom"/>
</dbReference>
<dbReference type="CDD" id="cd17325">
    <property type="entry name" value="MFS_MdtG_SLC18_like"/>
    <property type="match status" value="1"/>
</dbReference>
<feature type="domain" description="Major facilitator superfamily (MFS) profile" evidence="9">
    <location>
        <begin position="13"/>
        <end position="400"/>
    </location>
</feature>
<dbReference type="Gene3D" id="1.20.1250.20">
    <property type="entry name" value="MFS general substrate transporter like domains"/>
    <property type="match status" value="2"/>
</dbReference>
<feature type="transmembrane region" description="Helical" evidence="8">
    <location>
        <begin position="44"/>
        <end position="67"/>
    </location>
</feature>
<feature type="transmembrane region" description="Helical" evidence="8">
    <location>
        <begin position="280"/>
        <end position="300"/>
    </location>
</feature>
<evidence type="ECO:0000256" key="4">
    <source>
        <dbReference type="ARBA" id="ARBA00022475"/>
    </source>
</evidence>
<evidence type="ECO:0000256" key="8">
    <source>
        <dbReference type="SAM" id="Phobius"/>
    </source>
</evidence>
<feature type="transmembrane region" description="Helical" evidence="8">
    <location>
        <begin position="104"/>
        <end position="128"/>
    </location>
</feature>
<comment type="similarity">
    <text evidence="2">Belongs to the major facilitator superfamily. TCR/Tet family.</text>
</comment>
<feature type="transmembrane region" description="Helical" evidence="8">
    <location>
        <begin position="216"/>
        <end position="242"/>
    </location>
</feature>
<dbReference type="GO" id="GO:0022857">
    <property type="term" value="F:transmembrane transporter activity"/>
    <property type="evidence" value="ECO:0007669"/>
    <property type="project" value="InterPro"/>
</dbReference>
<evidence type="ECO:0000256" key="6">
    <source>
        <dbReference type="ARBA" id="ARBA00022989"/>
    </source>
</evidence>
<evidence type="ECO:0000256" key="1">
    <source>
        <dbReference type="ARBA" id="ARBA00004651"/>
    </source>
</evidence>
<feature type="transmembrane region" description="Helical" evidence="8">
    <location>
        <begin position="12"/>
        <end position="32"/>
    </location>
</feature>
<dbReference type="InterPro" id="IPR050171">
    <property type="entry name" value="MFS_Transporters"/>
</dbReference>
<dbReference type="InterPro" id="IPR011701">
    <property type="entry name" value="MFS"/>
</dbReference>
<comment type="subcellular location">
    <subcellularLocation>
        <location evidence="1">Cell membrane</location>
        <topology evidence="1">Multi-pass membrane protein</topology>
    </subcellularLocation>
</comment>
<dbReference type="SUPFAM" id="SSF103473">
    <property type="entry name" value="MFS general substrate transporter"/>
    <property type="match status" value="1"/>
</dbReference>
<organism evidence="10 11">
    <name type="scientific">Serinicoccus chungangensis</name>
    <dbReference type="NCBI Taxonomy" id="767452"/>
    <lineage>
        <taxon>Bacteria</taxon>
        <taxon>Bacillati</taxon>
        <taxon>Actinomycetota</taxon>
        <taxon>Actinomycetes</taxon>
        <taxon>Micrococcales</taxon>
        <taxon>Ornithinimicrobiaceae</taxon>
        <taxon>Serinicoccus</taxon>
    </lineage>
</organism>
<keyword evidence="5 8" id="KW-0812">Transmembrane</keyword>
<dbReference type="EMBL" id="LQBL01000031">
    <property type="protein sequence ID" value="KUG51898.1"/>
    <property type="molecule type" value="Genomic_DNA"/>
</dbReference>
<dbReference type="GO" id="GO:0005886">
    <property type="term" value="C:plasma membrane"/>
    <property type="evidence" value="ECO:0007669"/>
    <property type="project" value="UniProtKB-SubCell"/>
</dbReference>
<dbReference type="PROSITE" id="PS50850">
    <property type="entry name" value="MFS"/>
    <property type="match status" value="1"/>
</dbReference>
<keyword evidence="3" id="KW-0813">Transport</keyword>